<evidence type="ECO:0000313" key="3">
    <source>
        <dbReference type="Proteomes" id="UP001220022"/>
    </source>
</evidence>
<protein>
    <recommendedName>
        <fullName evidence="4">LPXTG cell wall anchor domain-containing protein</fullName>
    </recommendedName>
</protein>
<keyword evidence="1" id="KW-0812">Transmembrane</keyword>
<feature type="transmembrane region" description="Helical" evidence="1">
    <location>
        <begin position="84"/>
        <end position="103"/>
    </location>
</feature>
<evidence type="ECO:0000313" key="2">
    <source>
        <dbReference type="EMBL" id="MDF2259669.1"/>
    </source>
</evidence>
<keyword evidence="3" id="KW-1185">Reference proteome</keyword>
<gene>
    <name evidence="2" type="ORF">P2L57_29305</name>
</gene>
<dbReference type="RefSeq" id="WP_275819506.1">
    <property type="nucleotide sequence ID" value="NZ_BAAANM010000028.1"/>
</dbReference>
<evidence type="ECO:0000256" key="1">
    <source>
        <dbReference type="SAM" id="Phobius"/>
    </source>
</evidence>
<sequence length="108" mass="10712">MMSSRRSTALYVAAAGVLIALLVLVWSRPAVGLAAAPRSHAATTTNRGGDGCSAVIGPAKEYCTSNASPTAMAPVANTTSGQGAVLMLATAGVAVAIGLAMLAERQAR</sequence>
<reference evidence="2 3" key="1">
    <citation type="submission" date="2023-03" db="EMBL/GenBank/DDBJ databases">
        <title>Draft genome sequence of type strain Streptomyces ferralitis JCM 14344.</title>
        <authorList>
            <person name="Klaysubun C."/>
            <person name="Duangmal K."/>
        </authorList>
    </citation>
    <scope>NUCLEOTIDE SEQUENCE [LARGE SCALE GENOMIC DNA]</scope>
    <source>
        <strain evidence="2 3">JCM 14344</strain>
    </source>
</reference>
<name>A0ABT5Z780_9ACTN</name>
<dbReference type="EMBL" id="JARHTQ010000025">
    <property type="protein sequence ID" value="MDF2259669.1"/>
    <property type="molecule type" value="Genomic_DNA"/>
</dbReference>
<evidence type="ECO:0008006" key="4">
    <source>
        <dbReference type="Google" id="ProtNLM"/>
    </source>
</evidence>
<keyword evidence="1" id="KW-0472">Membrane</keyword>
<organism evidence="2 3">
    <name type="scientific">Streptantibioticus ferralitis</name>
    <dbReference type="NCBI Taxonomy" id="236510"/>
    <lineage>
        <taxon>Bacteria</taxon>
        <taxon>Bacillati</taxon>
        <taxon>Actinomycetota</taxon>
        <taxon>Actinomycetes</taxon>
        <taxon>Kitasatosporales</taxon>
        <taxon>Streptomycetaceae</taxon>
        <taxon>Streptantibioticus</taxon>
    </lineage>
</organism>
<accession>A0ABT5Z780</accession>
<dbReference type="Proteomes" id="UP001220022">
    <property type="component" value="Unassembled WGS sequence"/>
</dbReference>
<proteinExistence type="predicted"/>
<keyword evidence="1" id="KW-1133">Transmembrane helix</keyword>
<comment type="caution">
    <text evidence="2">The sequence shown here is derived from an EMBL/GenBank/DDBJ whole genome shotgun (WGS) entry which is preliminary data.</text>
</comment>